<dbReference type="EMBL" id="QQZY01000002">
    <property type="protein sequence ID" value="RDI75524.1"/>
    <property type="molecule type" value="Genomic_DNA"/>
</dbReference>
<feature type="transmembrane region" description="Helical" evidence="7">
    <location>
        <begin position="123"/>
        <end position="146"/>
    </location>
</feature>
<evidence type="ECO:0000313" key="9">
    <source>
        <dbReference type="EMBL" id="RDI75524.1"/>
    </source>
</evidence>
<comment type="similarity">
    <text evidence="7">Belongs to the binding-protein-dependent transport system permease family.</text>
</comment>
<evidence type="ECO:0000313" key="10">
    <source>
        <dbReference type="Proteomes" id="UP000254134"/>
    </source>
</evidence>
<evidence type="ECO:0000256" key="1">
    <source>
        <dbReference type="ARBA" id="ARBA00004651"/>
    </source>
</evidence>
<evidence type="ECO:0000256" key="5">
    <source>
        <dbReference type="ARBA" id="ARBA00022989"/>
    </source>
</evidence>
<sequence length="287" mass="31631">MTSVSEQPSPTAGATRTTVAIRRRSRAREIVWALVPPVVFFAAFVGFLYLVSYVILSPGRRFLLPPPHTIVENGLLDGRNLRDQLDALWDTTQVSMAGLGIAFVIGTLLAIMMSQAKWIERSLYPYAVIVQVTPIIAIVPLIAIWFGYDFQARVVVCVLISIFPIITNTLWGLLTVESNLHDLFTLHGTGRLKRLLKLQLPHAVPSIFVGLRISAGLSVIGAIVAEFFFRQGTPGLGRLLDLYRARLQTDLLMSTLLVACGLGIAVFVVVGFIGNRLTKSWFEASNR</sequence>
<keyword evidence="4 7" id="KW-0812">Transmembrane</keyword>
<evidence type="ECO:0000256" key="3">
    <source>
        <dbReference type="ARBA" id="ARBA00022475"/>
    </source>
</evidence>
<name>A0A7M2Z0I7_9ACTN</name>
<reference evidence="10" key="2">
    <citation type="journal article" date="2019" name="MicrobiologyOpen">
        <title>High-quality draft genome sequence of Gaiella occulta isolated from a 150 meter deep mineral water borehole and comparison with the genome sequences of other deep-branching lineages of the phylum Actinobacteria.</title>
        <authorList>
            <person name="Severino R."/>
            <person name="Froufe H.J.C."/>
            <person name="Barroso C."/>
            <person name="Albuquerque L."/>
            <person name="Lobo-da-Cunha A."/>
            <person name="da Costa M.S."/>
            <person name="Egas C."/>
        </authorList>
    </citation>
    <scope>NUCLEOTIDE SEQUENCE [LARGE SCALE GENOMIC DNA]</scope>
    <source>
        <strain evidence="10">F2-233</strain>
    </source>
</reference>
<protein>
    <submittedName>
        <fullName evidence="9">ABC-type nitrate/sulfonate/bicarbonate transport system permease component</fullName>
    </submittedName>
</protein>
<feature type="domain" description="ABC transmembrane type-1" evidence="8">
    <location>
        <begin position="88"/>
        <end position="274"/>
    </location>
</feature>
<feature type="transmembrane region" description="Helical" evidence="7">
    <location>
        <begin position="152"/>
        <end position="174"/>
    </location>
</feature>
<dbReference type="PROSITE" id="PS50928">
    <property type="entry name" value="ABC_TM1"/>
    <property type="match status" value="1"/>
</dbReference>
<keyword evidence="5 7" id="KW-1133">Transmembrane helix</keyword>
<dbReference type="RefSeq" id="WP_114795717.1">
    <property type="nucleotide sequence ID" value="NZ_QQZY01000002.1"/>
</dbReference>
<comment type="subcellular location">
    <subcellularLocation>
        <location evidence="1 7">Cell membrane</location>
        <topology evidence="1 7">Multi-pass membrane protein</topology>
    </subcellularLocation>
</comment>
<dbReference type="Proteomes" id="UP000254134">
    <property type="component" value="Unassembled WGS sequence"/>
</dbReference>
<dbReference type="Pfam" id="PF00528">
    <property type="entry name" value="BPD_transp_1"/>
    <property type="match status" value="1"/>
</dbReference>
<comment type="caution">
    <text evidence="9">The sequence shown here is derived from an EMBL/GenBank/DDBJ whole genome shotgun (WGS) entry which is preliminary data.</text>
</comment>
<evidence type="ECO:0000256" key="7">
    <source>
        <dbReference type="RuleBase" id="RU363032"/>
    </source>
</evidence>
<evidence type="ECO:0000259" key="8">
    <source>
        <dbReference type="PROSITE" id="PS50928"/>
    </source>
</evidence>
<accession>A0A7M2Z0I7</accession>
<reference evidence="9 10" key="1">
    <citation type="submission" date="2018-07" db="EMBL/GenBank/DDBJ databases">
        <title>High-quality-draft genome sequence of Gaiella occulta.</title>
        <authorList>
            <person name="Severino R."/>
            <person name="Froufe H.J.C."/>
            <person name="Rainey F.A."/>
            <person name="Barroso C."/>
            <person name="Albuquerque L."/>
            <person name="Lobo-Da-Cunha A."/>
            <person name="Da Costa M.S."/>
            <person name="Egas C."/>
        </authorList>
    </citation>
    <scope>NUCLEOTIDE SEQUENCE [LARGE SCALE GENOMIC DNA]</scope>
    <source>
        <strain evidence="9 10">F2-233</strain>
    </source>
</reference>
<dbReference type="InterPro" id="IPR035906">
    <property type="entry name" value="MetI-like_sf"/>
</dbReference>
<keyword evidence="3" id="KW-1003">Cell membrane</keyword>
<feature type="transmembrane region" description="Helical" evidence="7">
    <location>
        <begin position="94"/>
        <end position="111"/>
    </location>
</feature>
<feature type="transmembrane region" description="Helical" evidence="7">
    <location>
        <begin position="251"/>
        <end position="273"/>
    </location>
</feature>
<dbReference type="GO" id="GO:0005886">
    <property type="term" value="C:plasma membrane"/>
    <property type="evidence" value="ECO:0007669"/>
    <property type="project" value="UniProtKB-SubCell"/>
</dbReference>
<evidence type="ECO:0000256" key="4">
    <source>
        <dbReference type="ARBA" id="ARBA00022692"/>
    </source>
</evidence>
<dbReference type="Gene3D" id="1.10.3720.10">
    <property type="entry name" value="MetI-like"/>
    <property type="match status" value="1"/>
</dbReference>
<proteinExistence type="inferred from homology"/>
<keyword evidence="2 7" id="KW-0813">Transport</keyword>
<evidence type="ECO:0000256" key="6">
    <source>
        <dbReference type="ARBA" id="ARBA00023136"/>
    </source>
</evidence>
<feature type="transmembrane region" description="Helical" evidence="7">
    <location>
        <begin position="30"/>
        <end position="56"/>
    </location>
</feature>
<dbReference type="OrthoDB" id="9815258at2"/>
<evidence type="ECO:0000256" key="2">
    <source>
        <dbReference type="ARBA" id="ARBA00022448"/>
    </source>
</evidence>
<dbReference type="InterPro" id="IPR000515">
    <property type="entry name" value="MetI-like"/>
</dbReference>
<keyword evidence="6 7" id="KW-0472">Membrane</keyword>
<organism evidence="9 10">
    <name type="scientific">Gaiella occulta</name>
    <dbReference type="NCBI Taxonomy" id="1002870"/>
    <lineage>
        <taxon>Bacteria</taxon>
        <taxon>Bacillati</taxon>
        <taxon>Actinomycetota</taxon>
        <taxon>Thermoleophilia</taxon>
        <taxon>Gaiellales</taxon>
        <taxon>Gaiellaceae</taxon>
        <taxon>Gaiella</taxon>
    </lineage>
</organism>
<keyword evidence="10" id="KW-1185">Reference proteome</keyword>
<gene>
    <name evidence="9" type="ORF">Gocc_1322</name>
</gene>
<dbReference type="CDD" id="cd06261">
    <property type="entry name" value="TM_PBP2"/>
    <property type="match status" value="1"/>
</dbReference>
<dbReference type="PANTHER" id="PTHR30151:SF41">
    <property type="entry name" value="ABC TRANSPORTER PERMEASE PROTEIN"/>
    <property type="match status" value="1"/>
</dbReference>
<dbReference type="PANTHER" id="PTHR30151">
    <property type="entry name" value="ALKANE SULFONATE ABC TRANSPORTER-RELATED, MEMBRANE SUBUNIT"/>
    <property type="match status" value="1"/>
</dbReference>
<feature type="transmembrane region" description="Helical" evidence="7">
    <location>
        <begin position="203"/>
        <end position="229"/>
    </location>
</feature>
<dbReference type="GO" id="GO:0055085">
    <property type="term" value="P:transmembrane transport"/>
    <property type="evidence" value="ECO:0007669"/>
    <property type="project" value="InterPro"/>
</dbReference>
<dbReference type="AlphaFoldDB" id="A0A7M2Z0I7"/>
<dbReference type="SUPFAM" id="SSF161098">
    <property type="entry name" value="MetI-like"/>
    <property type="match status" value="1"/>
</dbReference>